<evidence type="ECO:0000259" key="2">
    <source>
        <dbReference type="Pfam" id="PF16711"/>
    </source>
</evidence>
<evidence type="ECO:0000256" key="1">
    <source>
        <dbReference type="SAM" id="MobiDB-lite"/>
    </source>
</evidence>
<dbReference type="InterPro" id="IPR032012">
    <property type="entry name" value="SCAB-ABD"/>
</dbReference>
<evidence type="ECO:0000313" key="4">
    <source>
        <dbReference type="Proteomes" id="UP000594638"/>
    </source>
</evidence>
<dbReference type="Proteomes" id="UP000594638">
    <property type="component" value="Unassembled WGS sequence"/>
</dbReference>
<dbReference type="GO" id="GO:0003779">
    <property type="term" value="F:actin binding"/>
    <property type="evidence" value="ECO:0007669"/>
    <property type="project" value="InterPro"/>
</dbReference>
<dbReference type="Gramene" id="OE9D002712T1">
    <property type="protein sequence ID" value="OE9D002712C1"/>
    <property type="gene ID" value="OE9D002712"/>
</dbReference>
<dbReference type="Pfam" id="PF16711">
    <property type="entry name" value="SCAB-ABD"/>
    <property type="match status" value="1"/>
</dbReference>
<dbReference type="OrthoDB" id="1689041at2759"/>
<dbReference type="GO" id="GO:0010119">
    <property type="term" value="P:regulation of stomatal movement"/>
    <property type="evidence" value="ECO:0007669"/>
    <property type="project" value="InterPro"/>
</dbReference>
<sequence length="154" mass="17197">MASSSSEPSKIEEFGGGRGEGESSKAAAFSPWTPINFYCIEARRKQRKKDVDVVKESGLLGDDSKNIEEIIVQQLSEIEQFSLNEVVVEGMNQLMEQRKRLSIHNMMSKYDKILSAATELSVEAKLRELPSLEGHVPLKKLRDALECLKGRLGT</sequence>
<keyword evidence="4" id="KW-1185">Reference proteome</keyword>
<dbReference type="EMBL" id="CACTIH010000002">
    <property type="protein sequence ID" value="CAA2933429.1"/>
    <property type="molecule type" value="Genomic_DNA"/>
</dbReference>
<feature type="compositionally biased region" description="Basic and acidic residues" evidence="1">
    <location>
        <begin position="9"/>
        <end position="23"/>
    </location>
</feature>
<name>A0A8S0P6M0_OLEEU</name>
<dbReference type="InterPro" id="IPR039640">
    <property type="entry name" value="SCAB"/>
</dbReference>
<dbReference type="PANTHER" id="PTHR31172">
    <property type="entry name" value="STOMATAL CLOSURE-RELATED ACTIN-BINDING PROTEIN 1"/>
    <property type="match status" value="1"/>
</dbReference>
<gene>
    <name evidence="3" type="ORF">OLEA9_D002712</name>
</gene>
<dbReference type="AlphaFoldDB" id="A0A8S0P6M0"/>
<proteinExistence type="predicted"/>
<dbReference type="Gene3D" id="1.20.5.440">
    <property type="entry name" value="ATP synthase delta/epsilon subunit, C-terminal domain"/>
    <property type="match status" value="1"/>
</dbReference>
<dbReference type="GO" id="GO:0007015">
    <property type="term" value="P:actin filament organization"/>
    <property type="evidence" value="ECO:0007669"/>
    <property type="project" value="InterPro"/>
</dbReference>
<reference evidence="3 4" key="1">
    <citation type="submission" date="2019-12" db="EMBL/GenBank/DDBJ databases">
        <authorList>
            <person name="Alioto T."/>
            <person name="Alioto T."/>
            <person name="Gomez Garrido J."/>
        </authorList>
    </citation>
    <scope>NUCLEOTIDE SEQUENCE [LARGE SCALE GENOMIC DNA]</scope>
</reference>
<accession>A0A8S0P6M0</accession>
<feature type="non-terminal residue" evidence="3">
    <location>
        <position position="1"/>
    </location>
</feature>
<comment type="caution">
    <text evidence="3">The sequence shown here is derived from an EMBL/GenBank/DDBJ whole genome shotgun (WGS) entry which is preliminary data.</text>
</comment>
<dbReference type="PANTHER" id="PTHR31172:SF7">
    <property type="entry name" value="STOMATAL CLOSURE-RELATED ACTIN-BINDING PROTEIN 3"/>
    <property type="match status" value="1"/>
</dbReference>
<feature type="domain" description="Stomatal closure-related actin-binding protein actin-binding" evidence="2">
    <location>
        <begin position="83"/>
        <end position="125"/>
    </location>
</feature>
<feature type="region of interest" description="Disordered" evidence="1">
    <location>
        <begin position="1"/>
        <end position="27"/>
    </location>
</feature>
<evidence type="ECO:0000313" key="3">
    <source>
        <dbReference type="EMBL" id="CAA2933429.1"/>
    </source>
</evidence>
<protein>
    <submittedName>
        <fullName evidence="3">Stomatal closure-related actin-binding 2-like</fullName>
    </submittedName>
</protein>
<organism evidence="3 4">
    <name type="scientific">Olea europaea subsp. europaea</name>
    <dbReference type="NCBI Taxonomy" id="158383"/>
    <lineage>
        <taxon>Eukaryota</taxon>
        <taxon>Viridiplantae</taxon>
        <taxon>Streptophyta</taxon>
        <taxon>Embryophyta</taxon>
        <taxon>Tracheophyta</taxon>
        <taxon>Spermatophyta</taxon>
        <taxon>Magnoliopsida</taxon>
        <taxon>eudicotyledons</taxon>
        <taxon>Gunneridae</taxon>
        <taxon>Pentapetalae</taxon>
        <taxon>asterids</taxon>
        <taxon>lamiids</taxon>
        <taxon>Lamiales</taxon>
        <taxon>Oleaceae</taxon>
        <taxon>Oleeae</taxon>
        <taxon>Olea</taxon>
    </lineage>
</organism>